<evidence type="ECO:0000313" key="3">
    <source>
        <dbReference type="Proteomes" id="UP000244066"/>
    </source>
</evidence>
<keyword evidence="1" id="KW-0472">Membrane</keyword>
<feature type="transmembrane region" description="Helical" evidence="1">
    <location>
        <begin position="12"/>
        <end position="34"/>
    </location>
</feature>
<dbReference type="AlphaFoldDB" id="A0A2R7Y9J4"/>
<name>A0A2R7Y9J4_9ARCH</name>
<organism evidence="2 3">
    <name type="scientific">Candidatus Terraquivivens tikiterensis</name>
    <dbReference type="NCBI Taxonomy" id="1980982"/>
    <lineage>
        <taxon>Archaea</taxon>
        <taxon>Nitrososphaerota</taxon>
        <taxon>Candidatus Wolframiiraptoraceae</taxon>
        <taxon>Candidatus Terraquivivens</taxon>
    </lineage>
</organism>
<dbReference type="EMBL" id="NDWU01000002">
    <property type="protein sequence ID" value="PUA34218.1"/>
    <property type="molecule type" value="Genomic_DNA"/>
</dbReference>
<feature type="transmembrane region" description="Helical" evidence="1">
    <location>
        <begin position="54"/>
        <end position="75"/>
    </location>
</feature>
<evidence type="ECO:0000256" key="1">
    <source>
        <dbReference type="SAM" id="Phobius"/>
    </source>
</evidence>
<accession>A0A2R7Y9J4</accession>
<gene>
    <name evidence="2" type="ORF">B9J98_01100</name>
</gene>
<reference evidence="2 3" key="1">
    <citation type="submission" date="2017-04" db="EMBL/GenBank/DDBJ databases">
        <title>Draft Aigarchaeota genome from a New Zealand hot spring.</title>
        <authorList>
            <person name="Reysenbach A.-L."/>
            <person name="Donaho J.A."/>
            <person name="Gerhart J."/>
            <person name="Kelley J.F."/>
            <person name="Kouba K."/>
            <person name="Podar M."/>
            <person name="Stott M."/>
        </authorList>
    </citation>
    <scope>NUCLEOTIDE SEQUENCE [LARGE SCALE GENOMIC DNA]</scope>
    <source>
        <strain evidence="2">NZ13_MG1</strain>
    </source>
</reference>
<evidence type="ECO:0000313" key="2">
    <source>
        <dbReference type="EMBL" id="PUA34218.1"/>
    </source>
</evidence>
<protein>
    <submittedName>
        <fullName evidence="2">Uncharacterized protein</fullName>
    </submittedName>
</protein>
<dbReference type="Proteomes" id="UP000244066">
    <property type="component" value="Unassembled WGS sequence"/>
</dbReference>
<keyword evidence="1" id="KW-0812">Transmembrane</keyword>
<proteinExistence type="predicted"/>
<keyword evidence="1" id="KW-1133">Transmembrane helix</keyword>
<comment type="caution">
    <text evidence="2">The sequence shown here is derived from an EMBL/GenBank/DDBJ whole genome shotgun (WGS) entry which is preliminary data.</text>
</comment>
<sequence>MGSTPDVKDKLFTVFMITILLLIVWAMFLLVLYLMSVLVIPLSISPHEPLVISVYRIGAALLILAAWIVGWHRLATFWLHRVLKRGGGHDTSGRDDSPG</sequence>